<gene>
    <name evidence="1" type="ORF">LCGC14_0147260</name>
</gene>
<accession>A0A0F9V3N7</accession>
<dbReference type="EMBL" id="LAZR01000051">
    <property type="protein sequence ID" value="KKN98614.1"/>
    <property type="molecule type" value="Genomic_DNA"/>
</dbReference>
<name>A0A0F9V3N7_9ZZZZ</name>
<evidence type="ECO:0000313" key="1">
    <source>
        <dbReference type="EMBL" id="KKN98614.1"/>
    </source>
</evidence>
<sequence>MNKFKTKAQKNLKGSGGNFPKWHGIPAFWPPKKDSDSAKVRFIKNEITIEVPYGDGIDTDLFSYKEHWINRPSKDGKRKGFNMICSTDTDKQGRCLSCHYASAGKKHISPFRIMTPLQLIDYTVGHLKPNDDSSKKPRFEPCTMSRPCKGSCEKDMDMTIAGARMLTLGPSHLSHLGEFQEHIGKTCRSCGGDIHVVSFDCPACEGEIVSADDLTEWSPKEINEFSGREGSCSHCDYEGTPEEVIDCESCDNPERTEIYDVDVHIKKAGEGTQSALQLQKSGQTGRLGKEFKQHIELFEFQSILVAPTLDEQAAILGEPNIFEGSKSSNY</sequence>
<organism evidence="1">
    <name type="scientific">marine sediment metagenome</name>
    <dbReference type="NCBI Taxonomy" id="412755"/>
    <lineage>
        <taxon>unclassified sequences</taxon>
        <taxon>metagenomes</taxon>
        <taxon>ecological metagenomes</taxon>
    </lineage>
</organism>
<reference evidence="1" key="1">
    <citation type="journal article" date="2015" name="Nature">
        <title>Complex archaea that bridge the gap between prokaryotes and eukaryotes.</title>
        <authorList>
            <person name="Spang A."/>
            <person name="Saw J.H."/>
            <person name="Jorgensen S.L."/>
            <person name="Zaremba-Niedzwiedzka K."/>
            <person name="Martijn J."/>
            <person name="Lind A.E."/>
            <person name="van Eijk R."/>
            <person name="Schleper C."/>
            <person name="Guy L."/>
            <person name="Ettema T.J."/>
        </authorList>
    </citation>
    <scope>NUCLEOTIDE SEQUENCE</scope>
</reference>
<protein>
    <submittedName>
        <fullName evidence="1">Uncharacterized protein</fullName>
    </submittedName>
</protein>
<dbReference type="AlphaFoldDB" id="A0A0F9V3N7"/>
<comment type="caution">
    <text evidence="1">The sequence shown here is derived from an EMBL/GenBank/DDBJ whole genome shotgun (WGS) entry which is preliminary data.</text>
</comment>
<proteinExistence type="predicted"/>